<protein>
    <recommendedName>
        <fullName evidence="2">Signal transduction histidine kinase internal region domain-containing protein</fullName>
    </recommendedName>
</protein>
<feature type="transmembrane region" description="Helical" evidence="1">
    <location>
        <begin position="45"/>
        <end position="63"/>
    </location>
</feature>
<keyword evidence="1" id="KW-0472">Membrane</keyword>
<feature type="transmembrane region" description="Helical" evidence="1">
    <location>
        <begin position="75"/>
        <end position="97"/>
    </location>
</feature>
<dbReference type="InterPro" id="IPR010559">
    <property type="entry name" value="Sig_transdc_His_kin_internal"/>
</dbReference>
<feature type="domain" description="Signal transduction histidine kinase internal region" evidence="2">
    <location>
        <begin position="317"/>
        <end position="393"/>
    </location>
</feature>
<dbReference type="AlphaFoldDB" id="A0AAU9DGX3"/>
<dbReference type="EMBL" id="AP025314">
    <property type="protein sequence ID" value="BDD10300.1"/>
    <property type="molecule type" value="Genomic_DNA"/>
</dbReference>
<dbReference type="PANTHER" id="PTHR34220">
    <property type="entry name" value="SENSOR HISTIDINE KINASE YPDA"/>
    <property type="match status" value="1"/>
</dbReference>
<dbReference type="PANTHER" id="PTHR34220:SF7">
    <property type="entry name" value="SENSOR HISTIDINE KINASE YPDA"/>
    <property type="match status" value="1"/>
</dbReference>
<name>A0AAU9DGX3_9BACT</name>
<feature type="transmembrane region" description="Helical" evidence="1">
    <location>
        <begin position="236"/>
        <end position="260"/>
    </location>
</feature>
<gene>
    <name evidence="3" type="ORF">FUAX_27320</name>
</gene>
<organism evidence="3 4">
    <name type="scientific">Fulvitalea axinellae</name>
    <dbReference type="NCBI Taxonomy" id="1182444"/>
    <lineage>
        <taxon>Bacteria</taxon>
        <taxon>Pseudomonadati</taxon>
        <taxon>Bacteroidota</taxon>
        <taxon>Cytophagia</taxon>
        <taxon>Cytophagales</taxon>
        <taxon>Persicobacteraceae</taxon>
        <taxon>Fulvitalea</taxon>
    </lineage>
</organism>
<keyword evidence="4" id="KW-1185">Reference proteome</keyword>
<feature type="transmembrane region" description="Helical" evidence="1">
    <location>
        <begin position="109"/>
        <end position="129"/>
    </location>
</feature>
<feature type="transmembrane region" description="Helical" evidence="1">
    <location>
        <begin position="12"/>
        <end position="33"/>
    </location>
</feature>
<dbReference type="InterPro" id="IPR050640">
    <property type="entry name" value="Bact_2-comp_sensor_kinase"/>
</dbReference>
<evidence type="ECO:0000313" key="4">
    <source>
        <dbReference type="Proteomes" id="UP001348817"/>
    </source>
</evidence>
<dbReference type="KEGG" id="fax:FUAX_27320"/>
<evidence type="ECO:0000259" key="2">
    <source>
        <dbReference type="Pfam" id="PF06580"/>
    </source>
</evidence>
<dbReference type="GO" id="GO:0016020">
    <property type="term" value="C:membrane"/>
    <property type="evidence" value="ECO:0007669"/>
    <property type="project" value="InterPro"/>
</dbReference>
<evidence type="ECO:0000256" key="1">
    <source>
        <dbReference type="SAM" id="Phobius"/>
    </source>
</evidence>
<feature type="transmembrane region" description="Helical" evidence="1">
    <location>
        <begin position="149"/>
        <end position="166"/>
    </location>
</feature>
<keyword evidence="1" id="KW-0812">Transmembrane</keyword>
<accession>A0AAU9DGX3</accession>
<feature type="transmembrane region" description="Helical" evidence="1">
    <location>
        <begin position="196"/>
        <end position="224"/>
    </location>
</feature>
<sequence>MKEGTTGKRLEHFIVLLGIVTVFLFVFSFELFSRERHTRHALVEVHVLVYMLYIAPLFFAFLSDRLYKFRMSHPFKYSIVQAIVFGVYFVPTLFIVLEFAKDLKNDIEILFGLSCGIYFSDKVLMLLSYLGKKIRKPKWFDRWPYSRELTILIGAVLLLSVFSALIDINRKSALTFPDNFAGNFFEFYFGGMTKYIIPRMVVATGVNLLVFLTWATLIAINYLVLIPKMLAKHKYLLFLASATLCVIGFHIVFAEVFEYLPHTFMNKEIFRWKDRVPGPYIGVNAGVMIVSVPVIMIYEWFKQKQTIDTLTQQRLTAELDALKNQINPHFFFNTLNNLYALTLTHSERAPEVVLKLSDILRYTIYECREDWVPVGKEIKCLRDYIALQEIRLKRPASISFDVDVEDEAVLVAPLVFIVFVENAFKHGVETVADGAYLRISLKLDKGFFVFNCENNYEPEEGKTPGIGLENVRKRLGLLYPNSDHSLKINRTDEVFSVKLVMKVPRKRGVMPEKVKPEVDIMTEDVSESND</sequence>
<dbReference type="RefSeq" id="WP_338391867.1">
    <property type="nucleotide sequence ID" value="NZ_AP025314.1"/>
</dbReference>
<proteinExistence type="predicted"/>
<reference evidence="3 4" key="1">
    <citation type="submission" date="2021-12" db="EMBL/GenBank/DDBJ databases">
        <title>Genome sequencing of bacteria with rrn-lacking chromosome and rrn-plasmid.</title>
        <authorList>
            <person name="Anda M."/>
            <person name="Iwasaki W."/>
        </authorList>
    </citation>
    <scope>NUCLEOTIDE SEQUENCE [LARGE SCALE GENOMIC DNA]</scope>
    <source>
        <strain evidence="3 4">DSM 100852</strain>
    </source>
</reference>
<feature type="transmembrane region" description="Helical" evidence="1">
    <location>
        <begin position="280"/>
        <end position="301"/>
    </location>
</feature>
<dbReference type="Pfam" id="PF06580">
    <property type="entry name" value="His_kinase"/>
    <property type="match status" value="1"/>
</dbReference>
<evidence type="ECO:0000313" key="3">
    <source>
        <dbReference type="EMBL" id="BDD10300.1"/>
    </source>
</evidence>
<dbReference type="Proteomes" id="UP001348817">
    <property type="component" value="Chromosome"/>
</dbReference>
<dbReference type="GO" id="GO:0000155">
    <property type="term" value="F:phosphorelay sensor kinase activity"/>
    <property type="evidence" value="ECO:0007669"/>
    <property type="project" value="InterPro"/>
</dbReference>
<keyword evidence="1" id="KW-1133">Transmembrane helix</keyword>